<reference evidence="2 3" key="1">
    <citation type="submission" date="2019-02" db="EMBL/GenBank/DDBJ databases">
        <title>Genome sequencing of the rare red list fungi Antrodiella citrinella (Flaviporus citrinellus).</title>
        <authorList>
            <person name="Buettner E."/>
            <person name="Kellner H."/>
        </authorList>
    </citation>
    <scope>NUCLEOTIDE SEQUENCE [LARGE SCALE GENOMIC DNA]</scope>
    <source>
        <strain evidence="2 3">DSM 108506</strain>
    </source>
</reference>
<dbReference type="Proteomes" id="UP000308730">
    <property type="component" value="Unassembled WGS sequence"/>
</dbReference>
<organism evidence="2 3">
    <name type="scientific">Antrodiella citrinella</name>
    <dbReference type="NCBI Taxonomy" id="2447956"/>
    <lineage>
        <taxon>Eukaryota</taxon>
        <taxon>Fungi</taxon>
        <taxon>Dikarya</taxon>
        <taxon>Basidiomycota</taxon>
        <taxon>Agaricomycotina</taxon>
        <taxon>Agaricomycetes</taxon>
        <taxon>Polyporales</taxon>
        <taxon>Steccherinaceae</taxon>
        <taxon>Antrodiella</taxon>
    </lineage>
</organism>
<dbReference type="EMBL" id="SGPM01000144">
    <property type="protein sequence ID" value="THH29026.1"/>
    <property type="molecule type" value="Genomic_DNA"/>
</dbReference>
<dbReference type="OrthoDB" id="2752460at2759"/>
<accession>A0A4S4MS61</accession>
<dbReference type="AlphaFoldDB" id="A0A4S4MS61"/>
<protein>
    <submittedName>
        <fullName evidence="2">Uncharacterized protein</fullName>
    </submittedName>
</protein>
<feature type="compositionally biased region" description="Polar residues" evidence="1">
    <location>
        <begin position="64"/>
        <end position="79"/>
    </location>
</feature>
<evidence type="ECO:0000313" key="2">
    <source>
        <dbReference type="EMBL" id="THH29026.1"/>
    </source>
</evidence>
<keyword evidence="3" id="KW-1185">Reference proteome</keyword>
<evidence type="ECO:0000256" key="1">
    <source>
        <dbReference type="SAM" id="MobiDB-lite"/>
    </source>
</evidence>
<gene>
    <name evidence="2" type="ORF">EUX98_g5161</name>
</gene>
<sequence length="200" mass="21677">MAVAVPSHTIRTIHGSFGSPSFSSVAHSISAAQASSFTSLPNITYPPQHSRAESLSILANRTPYSRSTQYSRPRSSNVLSAPVVTRRPAPPPPALQVIQIPEVEDPFMDSLAQDDYVVVSLPPPRRSRSIQSRTQIAEAKGWTPVQPAVPPPADRRAAKLVASVLLNRGCGRPMRRRPIGCGESRTYVKSGLSRMVEVEC</sequence>
<evidence type="ECO:0000313" key="3">
    <source>
        <dbReference type="Proteomes" id="UP000308730"/>
    </source>
</evidence>
<comment type="caution">
    <text evidence="2">The sequence shown here is derived from an EMBL/GenBank/DDBJ whole genome shotgun (WGS) entry which is preliminary data.</text>
</comment>
<proteinExistence type="predicted"/>
<feature type="region of interest" description="Disordered" evidence="1">
    <location>
        <begin position="64"/>
        <end position="92"/>
    </location>
</feature>
<name>A0A4S4MS61_9APHY</name>